<dbReference type="PRINTS" id="PR00111">
    <property type="entry name" value="ABHYDROLASE"/>
</dbReference>
<dbReference type="SUPFAM" id="SSF53474">
    <property type="entry name" value="alpha/beta-Hydrolases"/>
    <property type="match status" value="1"/>
</dbReference>
<dbReference type="InterPro" id="IPR000639">
    <property type="entry name" value="Epox_hydrolase-like"/>
</dbReference>
<keyword evidence="1" id="KW-0575">Peroxidase</keyword>
<accession>A0A1H3LAY8</accession>
<dbReference type="PANTHER" id="PTHR43433">
    <property type="entry name" value="HYDROLASE, ALPHA/BETA FOLD FAMILY PROTEIN"/>
    <property type="match status" value="1"/>
</dbReference>
<keyword evidence="1" id="KW-0560">Oxidoreductase</keyword>
<evidence type="ECO:0000313" key="4">
    <source>
        <dbReference type="Proteomes" id="UP000198891"/>
    </source>
</evidence>
<feature type="domain" description="AB hydrolase-1" evidence="2">
    <location>
        <begin position="22"/>
        <end position="125"/>
    </location>
</feature>
<dbReference type="InterPro" id="IPR000073">
    <property type="entry name" value="AB_hydrolase_1"/>
</dbReference>
<dbReference type="GO" id="GO:0046503">
    <property type="term" value="P:glycerolipid catabolic process"/>
    <property type="evidence" value="ECO:0007669"/>
    <property type="project" value="TreeGrafter"/>
</dbReference>
<dbReference type="Gene3D" id="3.40.50.1820">
    <property type="entry name" value="alpha/beta hydrolase"/>
    <property type="match status" value="1"/>
</dbReference>
<evidence type="ECO:0000313" key="3">
    <source>
        <dbReference type="EMBL" id="SDY61603.1"/>
    </source>
</evidence>
<gene>
    <name evidence="3" type="ORF">SAMN05216554_0904</name>
</gene>
<dbReference type="EMBL" id="FNPZ01000001">
    <property type="protein sequence ID" value="SDY61603.1"/>
    <property type="molecule type" value="Genomic_DNA"/>
</dbReference>
<dbReference type="STRING" id="381665.SAMN05216554_0904"/>
<dbReference type="Pfam" id="PF00561">
    <property type="entry name" value="Abhydrolase_1"/>
    <property type="match status" value="1"/>
</dbReference>
<reference evidence="3 4" key="1">
    <citation type="submission" date="2016-10" db="EMBL/GenBank/DDBJ databases">
        <authorList>
            <person name="de Groot N.N."/>
        </authorList>
    </citation>
    <scope>NUCLEOTIDE SEQUENCE [LARGE SCALE GENOMIC DNA]</scope>
    <source>
        <strain evidence="3 4">CGMCC 4.3491</strain>
    </source>
</reference>
<dbReference type="RefSeq" id="WP_139256610.1">
    <property type="nucleotide sequence ID" value="NZ_FNPZ01000001.1"/>
</dbReference>
<dbReference type="PRINTS" id="PR00412">
    <property type="entry name" value="EPOXHYDRLASE"/>
</dbReference>
<keyword evidence="4" id="KW-1185">Reference proteome</keyword>
<organism evidence="3 4">
    <name type="scientific">Herbiconiux ginsengi</name>
    <dbReference type="NCBI Taxonomy" id="381665"/>
    <lineage>
        <taxon>Bacteria</taxon>
        <taxon>Bacillati</taxon>
        <taxon>Actinomycetota</taxon>
        <taxon>Actinomycetes</taxon>
        <taxon>Micrococcales</taxon>
        <taxon>Microbacteriaceae</taxon>
        <taxon>Herbiconiux</taxon>
    </lineage>
</organism>
<name>A0A1H3LAY8_9MICO</name>
<proteinExistence type="predicted"/>
<sequence length="251" mass="27096">MPVVMSQGVRIAYERFGDPAHPPVLLVHGFASSRDGNWLRAGWARPLIEGGFSGVAVDLRGHGESDRPRAIGAYGPARFHADLVGVLDELGLDSAHLLGYSLGARLSWELALRHPARVRSLVLGGMPVSGSFVGFDLAQARAAVEHAAGVDDPTTARYLAMMRADAGNDPQALLRLAEAVRRREFRPRERIPHQDMLIVAGSDDDIAAESEQLAAVIPHAAFLALPGRNHINAITSRVFKQATVEFLRSHA</sequence>
<evidence type="ECO:0000256" key="1">
    <source>
        <dbReference type="ARBA" id="ARBA00022559"/>
    </source>
</evidence>
<dbReference type="InterPro" id="IPR029058">
    <property type="entry name" value="AB_hydrolase_fold"/>
</dbReference>
<dbReference type="OrthoDB" id="9804723at2"/>
<dbReference type="AlphaFoldDB" id="A0A1H3LAY8"/>
<protein>
    <submittedName>
        <fullName evidence="3">Pimeloyl-ACP methyl ester carboxylesterase</fullName>
    </submittedName>
</protein>
<evidence type="ECO:0000259" key="2">
    <source>
        <dbReference type="Pfam" id="PF00561"/>
    </source>
</evidence>
<dbReference type="Proteomes" id="UP000198891">
    <property type="component" value="Unassembled WGS sequence"/>
</dbReference>
<dbReference type="GO" id="GO:0004601">
    <property type="term" value="F:peroxidase activity"/>
    <property type="evidence" value="ECO:0007669"/>
    <property type="project" value="UniProtKB-KW"/>
</dbReference>
<dbReference type="GO" id="GO:0004806">
    <property type="term" value="F:triacylglycerol lipase activity"/>
    <property type="evidence" value="ECO:0007669"/>
    <property type="project" value="TreeGrafter"/>
</dbReference>
<dbReference type="PANTHER" id="PTHR43433:SF5">
    <property type="entry name" value="AB HYDROLASE-1 DOMAIN-CONTAINING PROTEIN"/>
    <property type="match status" value="1"/>
</dbReference>
<dbReference type="InterPro" id="IPR050471">
    <property type="entry name" value="AB_hydrolase"/>
</dbReference>